<protein>
    <recommendedName>
        <fullName evidence="2">Putative Flp pilus-assembly TadG-like N-terminal domain-containing protein</fullName>
    </recommendedName>
</protein>
<gene>
    <name evidence="3" type="ORF">FGF04_31060</name>
</gene>
<dbReference type="OrthoDB" id="4337756at2"/>
<proteinExistence type="predicted"/>
<comment type="caution">
    <text evidence="3">The sequence shown here is derived from an EMBL/GenBank/DDBJ whole genome shotgun (WGS) entry which is preliminary data.</text>
</comment>
<evidence type="ECO:0000256" key="1">
    <source>
        <dbReference type="SAM" id="Phobius"/>
    </source>
</evidence>
<dbReference type="EMBL" id="VDFC01000053">
    <property type="protein sequence ID" value="KAA0929124.1"/>
    <property type="molecule type" value="Genomic_DNA"/>
</dbReference>
<dbReference type="RefSeq" id="WP_149514707.1">
    <property type="nucleotide sequence ID" value="NZ_VDFC01000053.1"/>
</dbReference>
<feature type="transmembrane region" description="Helical" evidence="1">
    <location>
        <begin position="16"/>
        <end position="35"/>
    </location>
</feature>
<name>A0A5B0AH40_9ACTN</name>
<sequence length="202" mass="20958">MTPPAPRGDRGATLPLYIWLTVILLFAAFAFFAFAQAASARNGAQSAADAAALAAAQSARDELMEGLEGTIGVEDDWLDWLDGDGFDGAGATAAAQELAAENDSTVQGGAQPTTVGGLPGFRVAVETNFTVGDSIIPGTETKHAKADATAVIESRCDFDLDADPTEPVTLDCNGEPVEIDPEDFDLDDLPDASVLFSVHLAE</sequence>
<evidence type="ECO:0000313" key="4">
    <source>
        <dbReference type="Proteomes" id="UP000324965"/>
    </source>
</evidence>
<keyword evidence="1" id="KW-0472">Membrane</keyword>
<dbReference type="Proteomes" id="UP000324965">
    <property type="component" value="Unassembled WGS sequence"/>
</dbReference>
<keyword evidence="1" id="KW-1133">Transmembrane helix</keyword>
<evidence type="ECO:0000259" key="2">
    <source>
        <dbReference type="Pfam" id="PF13400"/>
    </source>
</evidence>
<reference evidence="3 4" key="1">
    <citation type="submission" date="2019-05" db="EMBL/GenBank/DDBJ databases">
        <authorList>
            <person name="Hariharan J."/>
            <person name="Choudoir M.J."/>
            <person name="Diebold P."/>
            <person name="Panke-Buisse K."/>
            <person name="Buckley D.H."/>
        </authorList>
    </citation>
    <scope>NUCLEOTIDE SEQUENCE [LARGE SCALE GENOMIC DNA]</scope>
    <source>
        <strain evidence="3 4">SUN51</strain>
    </source>
</reference>
<dbReference type="Pfam" id="PF13400">
    <property type="entry name" value="Tad"/>
    <property type="match status" value="1"/>
</dbReference>
<accession>A0A5B0AH40</accession>
<keyword evidence="1" id="KW-0812">Transmembrane</keyword>
<evidence type="ECO:0000313" key="3">
    <source>
        <dbReference type="EMBL" id="KAA0929124.1"/>
    </source>
</evidence>
<dbReference type="InterPro" id="IPR028087">
    <property type="entry name" value="Tad_N"/>
</dbReference>
<organism evidence="3 4">
    <name type="scientific">Streptomyces apricus</name>
    <dbReference type="NCBI Taxonomy" id="1828112"/>
    <lineage>
        <taxon>Bacteria</taxon>
        <taxon>Bacillati</taxon>
        <taxon>Actinomycetota</taxon>
        <taxon>Actinomycetes</taxon>
        <taxon>Kitasatosporales</taxon>
        <taxon>Streptomycetaceae</taxon>
        <taxon>Streptomyces</taxon>
    </lineage>
</organism>
<feature type="domain" description="Putative Flp pilus-assembly TadG-like N-terminal" evidence="2">
    <location>
        <begin position="18"/>
        <end position="57"/>
    </location>
</feature>
<keyword evidence="4" id="KW-1185">Reference proteome</keyword>
<dbReference type="AlphaFoldDB" id="A0A5B0AH40"/>